<sequence length="156" mass="17390">MDYSAIVKSFRDSGKVTLKEGNSHLIQLIKPDLWEAEKGTDGIFLLFDLFQIRSICTPFSEVSLDIVDFTSKPTIFHSPVSTALSSGPIQNGQVKFSLIREPHWNKLLFQLSQPVVARVLSQGNADHQVSVFFPLLMKGVKEMFLGPEGEVKIIKG</sequence>
<reference evidence="1 2" key="1">
    <citation type="submission" date="2023-08" db="EMBL/GenBank/DDBJ databases">
        <title>Draft genome sequence of Algoriphagus taiwanensis.</title>
        <authorList>
            <person name="Takatani N."/>
            <person name="Hosokawa M."/>
            <person name="Sawabe T."/>
        </authorList>
    </citation>
    <scope>NUCLEOTIDE SEQUENCE [LARGE SCALE GENOMIC DNA]</scope>
    <source>
        <strain evidence="1 2">JCM 19755</strain>
    </source>
</reference>
<evidence type="ECO:0000313" key="2">
    <source>
        <dbReference type="Proteomes" id="UP001307705"/>
    </source>
</evidence>
<dbReference type="RefSeq" id="WP_338228990.1">
    <property type="nucleotide sequence ID" value="NZ_BTPE01000008.1"/>
</dbReference>
<organism evidence="1 2">
    <name type="scientific">Algoriphagus taiwanensis</name>
    <dbReference type="NCBI Taxonomy" id="1445656"/>
    <lineage>
        <taxon>Bacteria</taxon>
        <taxon>Pseudomonadati</taxon>
        <taxon>Bacteroidota</taxon>
        <taxon>Cytophagia</taxon>
        <taxon>Cytophagales</taxon>
        <taxon>Cyclobacteriaceae</taxon>
        <taxon>Algoriphagus</taxon>
    </lineage>
</organism>
<protein>
    <submittedName>
        <fullName evidence="1">Uncharacterized protein</fullName>
    </submittedName>
</protein>
<evidence type="ECO:0000313" key="1">
    <source>
        <dbReference type="EMBL" id="GMQ34160.1"/>
    </source>
</evidence>
<dbReference type="EMBL" id="BTPE01000008">
    <property type="protein sequence ID" value="GMQ34160.1"/>
    <property type="molecule type" value="Genomic_DNA"/>
</dbReference>
<keyword evidence="2" id="KW-1185">Reference proteome</keyword>
<name>A0ABQ6Q1V2_9BACT</name>
<gene>
    <name evidence="1" type="ORF">Ataiwa_24320</name>
</gene>
<dbReference type="Proteomes" id="UP001307705">
    <property type="component" value="Unassembled WGS sequence"/>
</dbReference>
<accession>A0ABQ6Q1V2</accession>
<proteinExistence type="predicted"/>
<comment type="caution">
    <text evidence="1">The sequence shown here is derived from an EMBL/GenBank/DDBJ whole genome shotgun (WGS) entry which is preliminary data.</text>
</comment>